<dbReference type="InParanoid" id="A0A0V0QB41"/>
<evidence type="ECO:0000313" key="2">
    <source>
        <dbReference type="EMBL" id="KRW99429.1"/>
    </source>
</evidence>
<dbReference type="EMBL" id="LDAU01000213">
    <property type="protein sequence ID" value="KRW99429.1"/>
    <property type="molecule type" value="Genomic_DNA"/>
</dbReference>
<evidence type="ECO:0000256" key="1">
    <source>
        <dbReference type="SAM" id="MobiDB-lite"/>
    </source>
</evidence>
<feature type="compositionally biased region" description="Polar residues" evidence="1">
    <location>
        <begin position="1"/>
        <end position="17"/>
    </location>
</feature>
<feature type="region of interest" description="Disordered" evidence="1">
    <location>
        <begin position="1"/>
        <end position="20"/>
    </location>
</feature>
<keyword evidence="3" id="KW-1185">Reference proteome</keyword>
<accession>A0A0V0QB41</accession>
<dbReference type="Proteomes" id="UP000054937">
    <property type="component" value="Unassembled WGS sequence"/>
</dbReference>
<name>A0A0V0QB41_PSEPJ</name>
<proteinExistence type="predicted"/>
<dbReference type="OrthoDB" id="7451790at2759"/>
<gene>
    <name evidence="2" type="ORF">PPERSA_12533</name>
</gene>
<evidence type="ECO:0000313" key="3">
    <source>
        <dbReference type="Proteomes" id="UP000054937"/>
    </source>
</evidence>
<dbReference type="AlphaFoldDB" id="A0A0V0QB41"/>
<reference evidence="2 3" key="1">
    <citation type="journal article" date="2015" name="Sci. Rep.">
        <title>Genome of the facultative scuticociliatosis pathogen Pseudocohnilembus persalinus provides insight into its virulence through horizontal gene transfer.</title>
        <authorList>
            <person name="Xiong J."/>
            <person name="Wang G."/>
            <person name="Cheng J."/>
            <person name="Tian M."/>
            <person name="Pan X."/>
            <person name="Warren A."/>
            <person name="Jiang C."/>
            <person name="Yuan D."/>
            <person name="Miao W."/>
        </authorList>
    </citation>
    <scope>NUCLEOTIDE SEQUENCE [LARGE SCALE GENOMIC DNA]</scope>
    <source>
        <strain evidence="2">36N120E</strain>
    </source>
</reference>
<comment type="caution">
    <text evidence="2">The sequence shown here is derived from an EMBL/GenBank/DDBJ whole genome shotgun (WGS) entry which is preliminary data.</text>
</comment>
<protein>
    <submittedName>
        <fullName evidence="2">Uncharacterized protein</fullName>
    </submittedName>
</protein>
<sequence>MKKSQSQKQIPKNCQRNSEYEQMVSELQDALMKVKKQVQDLMVEKDMNEKDWDVKKSQLVKNLEVNTEERNKFLAEKQTLERKLADEQESRLAEHLELQRAKAKAKQLQQLEEEHENLQTVLNAKNKILDDKNDTIEDLKGQLEYLKKNENGFKQLKNWMIN</sequence>
<organism evidence="2 3">
    <name type="scientific">Pseudocohnilembus persalinus</name>
    <name type="common">Ciliate</name>
    <dbReference type="NCBI Taxonomy" id="266149"/>
    <lineage>
        <taxon>Eukaryota</taxon>
        <taxon>Sar</taxon>
        <taxon>Alveolata</taxon>
        <taxon>Ciliophora</taxon>
        <taxon>Intramacronucleata</taxon>
        <taxon>Oligohymenophorea</taxon>
        <taxon>Scuticociliatia</taxon>
        <taxon>Philasterida</taxon>
        <taxon>Pseudocohnilembidae</taxon>
        <taxon>Pseudocohnilembus</taxon>
    </lineage>
</organism>